<comment type="caution">
    <text evidence="1">The sequence shown here is derived from an EMBL/GenBank/DDBJ whole genome shotgun (WGS) entry which is preliminary data.</text>
</comment>
<proteinExistence type="predicted"/>
<dbReference type="Proteomes" id="UP000070687">
    <property type="component" value="Unassembled WGS sequence"/>
</dbReference>
<evidence type="ECO:0000313" key="2">
    <source>
        <dbReference type="Proteomes" id="UP000070687"/>
    </source>
</evidence>
<evidence type="ECO:0000313" key="1">
    <source>
        <dbReference type="EMBL" id="KXA18740.1"/>
    </source>
</evidence>
<sequence>MPSRLQTCIYSDRVDFHFSSCRAGRDTASDSGAAKRVLARSNAYYFADLLSKSS</sequence>
<dbReference type="AlphaFoldDB" id="A0A133NR23"/>
<reference evidence="1 2" key="1">
    <citation type="submission" date="2016-01" db="EMBL/GenBank/DDBJ databases">
        <authorList>
            <person name="Oliw E.H."/>
        </authorList>
    </citation>
    <scope>NUCLEOTIDE SEQUENCE [LARGE SCALE GENOMIC DNA]</scope>
    <source>
        <strain evidence="1 2">PSS_7772B</strain>
    </source>
</reference>
<organism evidence="1 2">
    <name type="scientific">Gardnerella vaginalis</name>
    <dbReference type="NCBI Taxonomy" id="2702"/>
    <lineage>
        <taxon>Bacteria</taxon>
        <taxon>Bacillati</taxon>
        <taxon>Actinomycetota</taxon>
        <taxon>Actinomycetes</taxon>
        <taxon>Bifidobacteriales</taxon>
        <taxon>Bifidobacteriaceae</taxon>
        <taxon>Gardnerella</taxon>
    </lineage>
</organism>
<gene>
    <name evidence="1" type="ORF">HMPREF3208_01355</name>
</gene>
<dbReference type="PATRIC" id="fig|2702.100.peg.1342"/>
<dbReference type="EMBL" id="LRQB01000091">
    <property type="protein sequence ID" value="KXA18740.1"/>
    <property type="molecule type" value="Genomic_DNA"/>
</dbReference>
<name>A0A133NR23_GARVA</name>
<accession>A0A133NR23</accession>
<protein>
    <submittedName>
        <fullName evidence="1">Uncharacterized protein</fullName>
    </submittedName>
</protein>